<evidence type="ECO:0000313" key="1">
    <source>
        <dbReference type="EMBL" id="KAJ1091647.1"/>
    </source>
</evidence>
<dbReference type="Proteomes" id="UP001066276">
    <property type="component" value="Chromosome 11"/>
</dbReference>
<gene>
    <name evidence="1" type="ORF">NDU88_004764</name>
</gene>
<name>A0AAV7LJB9_PLEWA</name>
<dbReference type="AlphaFoldDB" id="A0AAV7LJB9"/>
<keyword evidence="2" id="KW-1185">Reference proteome</keyword>
<sequence>MGRAGVRAPSSGLRIRTAQHSAKQRQRWLVVVAEWGAPRDRALTASFEIIAAASAAEQEPKFLFRVLAAASQVSAAASSGLERSWKWTTKVRTARSAPAFTMPP</sequence>
<accession>A0AAV7LJB9</accession>
<reference evidence="1" key="1">
    <citation type="journal article" date="2022" name="bioRxiv">
        <title>Sequencing and chromosome-scale assembly of the giantPleurodeles waltlgenome.</title>
        <authorList>
            <person name="Brown T."/>
            <person name="Elewa A."/>
            <person name="Iarovenko S."/>
            <person name="Subramanian E."/>
            <person name="Araus A.J."/>
            <person name="Petzold A."/>
            <person name="Susuki M."/>
            <person name="Suzuki K.-i.T."/>
            <person name="Hayashi T."/>
            <person name="Toyoda A."/>
            <person name="Oliveira C."/>
            <person name="Osipova E."/>
            <person name="Leigh N.D."/>
            <person name="Simon A."/>
            <person name="Yun M.H."/>
        </authorList>
    </citation>
    <scope>NUCLEOTIDE SEQUENCE</scope>
    <source>
        <strain evidence="1">20211129_DDA</strain>
        <tissue evidence="1">Liver</tissue>
    </source>
</reference>
<evidence type="ECO:0000313" key="2">
    <source>
        <dbReference type="Proteomes" id="UP001066276"/>
    </source>
</evidence>
<dbReference type="EMBL" id="JANPWB010000015">
    <property type="protein sequence ID" value="KAJ1091647.1"/>
    <property type="molecule type" value="Genomic_DNA"/>
</dbReference>
<comment type="caution">
    <text evidence="1">The sequence shown here is derived from an EMBL/GenBank/DDBJ whole genome shotgun (WGS) entry which is preliminary data.</text>
</comment>
<protein>
    <submittedName>
        <fullName evidence="1">Uncharacterized protein</fullName>
    </submittedName>
</protein>
<organism evidence="1 2">
    <name type="scientific">Pleurodeles waltl</name>
    <name type="common">Iberian ribbed newt</name>
    <dbReference type="NCBI Taxonomy" id="8319"/>
    <lineage>
        <taxon>Eukaryota</taxon>
        <taxon>Metazoa</taxon>
        <taxon>Chordata</taxon>
        <taxon>Craniata</taxon>
        <taxon>Vertebrata</taxon>
        <taxon>Euteleostomi</taxon>
        <taxon>Amphibia</taxon>
        <taxon>Batrachia</taxon>
        <taxon>Caudata</taxon>
        <taxon>Salamandroidea</taxon>
        <taxon>Salamandridae</taxon>
        <taxon>Pleurodelinae</taxon>
        <taxon>Pleurodeles</taxon>
    </lineage>
</organism>
<proteinExistence type="predicted"/>